<dbReference type="EMBL" id="ANMO01000011">
    <property type="protein sequence ID" value="EMB19086.1"/>
    <property type="molecule type" value="Genomic_DNA"/>
</dbReference>
<keyword evidence="2" id="KW-1185">Reference proteome</keyword>
<comment type="caution">
    <text evidence="1">The sequence shown here is derived from an EMBL/GenBank/DDBJ whole genome shotgun (WGS) entry which is preliminary data.</text>
</comment>
<name>M2A9Y2_9BACT</name>
<dbReference type="PATRIC" id="fig|1263867.3.peg.221"/>
<reference evidence="1" key="1">
    <citation type="submission" date="2012-11" db="EMBL/GenBank/DDBJ databases">
        <title>Permanent draft genomes of Rhodopirellula europaea strain SH398 and 6C.</title>
        <authorList>
            <person name="Richter M."/>
            <person name="Richter-Heitmann T."/>
            <person name="Frank C."/>
            <person name="Harder J."/>
            <person name="Glockner F.O."/>
        </authorList>
    </citation>
    <scope>NUCLEOTIDE SEQUENCE</scope>
    <source>
        <strain evidence="1">6C</strain>
    </source>
</reference>
<reference evidence="1" key="2">
    <citation type="journal article" date="2013" name="Mar. Genomics">
        <title>Expression of sulfatases in Rhodopirellula baltica and the diversity of sulfatases in the genus Rhodopirellula.</title>
        <authorList>
            <person name="Wegner C.E."/>
            <person name="Richter-Heitmann T."/>
            <person name="Klindworth A."/>
            <person name="Klockow C."/>
            <person name="Richter M."/>
            <person name="Achstetter T."/>
            <person name="Glockner F.O."/>
            <person name="Harder J."/>
        </authorList>
    </citation>
    <scope>NUCLEOTIDE SEQUENCE [LARGE SCALE GENOMIC DNA]</scope>
    <source>
        <strain evidence="1">6C</strain>
    </source>
</reference>
<dbReference type="AlphaFoldDB" id="M2A9Y2"/>
<accession>M2A9Y2</accession>
<organism evidence="1 2">
    <name type="scientific">Rhodopirellula europaea 6C</name>
    <dbReference type="NCBI Taxonomy" id="1263867"/>
    <lineage>
        <taxon>Bacteria</taxon>
        <taxon>Pseudomonadati</taxon>
        <taxon>Planctomycetota</taxon>
        <taxon>Planctomycetia</taxon>
        <taxon>Pirellulales</taxon>
        <taxon>Pirellulaceae</taxon>
        <taxon>Rhodopirellula</taxon>
    </lineage>
</organism>
<proteinExistence type="predicted"/>
<evidence type="ECO:0000313" key="2">
    <source>
        <dbReference type="Proteomes" id="UP000011529"/>
    </source>
</evidence>
<sequence>MFILAESLSSTDSATGSVPALFARVGGTMDSSDFRSAFMAAFPAGRFAARAASEQARRRN</sequence>
<protein>
    <submittedName>
        <fullName evidence="1">Uncharacterized protein</fullName>
    </submittedName>
</protein>
<dbReference type="Proteomes" id="UP000011529">
    <property type="component" value="Unassembled WGS sequence"/>
</dbReference>
<gene>
    <name evidence="1" type="ORF">RE6C_00204</name>
</gene>
<evidence type="ECO:0000313" key="1">
    <source>
        <dbReference type="EMBL" id="EMB19086.1"/>
    </source>
</evidence>